<dbReference type="AlphaFoldDB" id="A0A5E4CS80"/>
<evidence type="ECO:0000256" key="1">
    <source>
        <dbReference type="SAM" id="MobiDB-lite"/>
    </source>
</evidence>
<protein>
    <submittedName>
        <fullName evidence="2">Uncharacterized protein</fullName>
    </submittedName>
</protein>
<proteinExistence type="predicted"/>
<organism evidence="2 3">
    <name type="scientific">Marmota monax</name>
    <name type="common">Woodchuck</name>
    <dbReference type="NCBI Taxonomy" id="9995"/>
    <lineage>
        <taxon>Eukaryota</taxon>
        <taxon>Metazoa</taxon>
        <taxon>Chordata</taxon>
        <taxon>Craniata</taxon>
        <taxon>Vertebrata</taxon>
        <taxon>Euteleostomi</taxon>
        <taxon>Mammalia</taxon>
        <taxon>Eutheria</taxon>
        <taxon>Euarchontoglires</taxon>
        <taxon>Glires</taxon>
        <taxon>Rodentia</taxon>
        <taxon>Sciuromorpha</taxon>
        <taxon>Sciuridae</taxon>
        <taxon>Xerinae</taxon>
        <taxon>Marmotini</taxon>
        <taxon>Marmota</taxon>
    </lineage>
</organism>
<dbReference type="Proteomes" id="UP000335636">
    <property type="component" value="Unassembled WGS sequence"/>
</dbReference>
<gene>
    <name evidence="2" type="ORF">MONAX_5E009198</name>
</gene>
<keyword evidence="3" id="KW-1185">Reference proteome</keyword>
<evidence type="ECO:0000313" key="2">
    <source>
        <dbReference type="EMBL" id="VTJ84673.1"/>
    </source>
</evidence>
<sequence length="101" mass="11244">LTAIPAELEKGQSSKLQDTSTVAESEPPVATVKPVDQEGIPFSSQQLSWGILNPVVHLLWMMKPVSTPLETESPPSVVAEMDITKKPWYKIQRLESRIFTQ</sequence>
<feature type="non-terminal residue" evidence="2">
    <location>
        <position position="1"/>
    </location>
</feature>
<comment type="caution">
    <text evidence="2">The sequence shown here is derived from an EMBL/GenBank/DDBJ whole genome shotgun (WGS) entry which is preliminary data.</text>
</comment>
<reference evidence="2" key="1">
    <citation type="submission" date="2019-04" db="EMBL/GenBank/DDBJ databases">
        <authorList>
            <person name="Alioto T."/>
            <person name="Alioto T."/>
        </authorList>
    </citation>
    <scope>NUCLEOTIDE SEQUENCE [LARGE SCALE GENOMIC DNA]</scope>
</reference>
<feature type="region of interest" description="Disordered" evidence="1">
    <location>
        <begin position="1"/>
        <end position="28"/>
    </location>
</feature>
<dbReference type="EMBL" id="CABDUW010001920">
    <property type="protein sequence ID" value="VTJ84673.1"/>
    <property type="molecule type" value="Genomic_DNA"/>
</dbReference>
<feature type="compositionally biased region" description="Polar residues" evidence="1">
    <location>
        <begin position="13"/>
        <end position="23"/>
    </location>
</feature>
<evidence type="ECO:0000313" key="3">
    <source>
        <dbReference type="Proteomes" id="UP000335636"/>
    </source>
</evidence>
<accession>A0A5E4CS80</accession>
<name>A0A5E4CS80_MARMO</name>